<keyword evidence="1" id="KW-0521">NADP</keyword>
<gene>
    <name evidence="4" type="ORF">AWC06_19720</name>
</gene>
<evidence type="ECO:0000313" key="5">
    <source>
        <dbReference type="Proteomes" id="UP000194000"/>
    </source>
</evidence>
<dbReference type="CDD" id="cd08243">
    <property type="entry name" value="quinone_oxidoreductase_like_1"/>
    <property type="match status" value="1"/>
</dbReference>
<dbReference type="SUPFAM" id="SSF51735">
    <property type="entry name" value="NAD(P)-binding Rossmann-fold domains"/>
    <property type="match status" value="1"/>
</dbReference>
<accession>A0A1X1UQ22</accession>
<dbReference type="Gene3D" id="3.40.50.720">
    <property type="entry name" value="NAD(P)-binding Rossmann-like Domain"/>
    <property type="match status" value="1"/>
</dbReference>
<comment type="caution">
    <text evidence="4">The sequence shown here is derived from an EMBL/GenBank/DDBJ whole genome shotgun (WGS) entry which is preliminary data.</text>
</comment>
<keyword evidence="5" id="KW-1185">Reference proteome</keyword>
<dbReference type="PANTHER" id="PTHR48106">
    <property type="entry name" value="QUINONE OXIDOREDUCTASE PIG3-RELATED"/>
    <property type="match status" value="1"/>
</dbReference>
<dbReference type="STRING" id="1260918.AWC06_19720"/>
<dbReference type="Pfam" id="PF08240">
    <property type="entry name" value="ADH_N"/>
    <property type="match status" value="1"/>
</dbReference>
<dbReference type="InterPro" id="IPR036291">
    <property type="entry name" value="NAD(P)-bd_dom_sf"/>
</dbReference>
<dbReference type="RefSeq" id="WP_169715366.1">
    <property type="nucleotide sequence ID" value="NZ_JACKVI010000009.1"/>
</dbReference>
<feature type="domain" description="Enoyl reductase (ER)" evidence="3">
    <location>
        <begin position="10"/>
        <end position="321"/>
    </location>
</feature>
<dbReference type="PANTHER" id="PTHR48106:SF18">
    <property type="entry name" value="QUINONE OXIDOREDUCTASE PIG3"/>
    <property type="match status" value="1"/>
</dbReference>
<evidence type="ECO:0000313" key="4">
    <source>
        <dbReference type="EMBL" id="ORV58778.1"/>
    </source>
</evidence>
<keyword evidence="2" id="KW-0560">Oxidoreductase</keyword>
<sequence>MRAIVLEKFGGLDSLVYTEIPKPLPKDGEVVIKVRAFGINHAEMHMRRGEWPEAAEVSGIECVGTVDSCPGGEFAVGAKVAALMGGLGRTINGSYAEYTRVRAANVACIDSELPWSQLAALPETYAVAWTCLFRNLKLGKGQTLVIRGATSSLGQAALKLSVAAGARVIATTRSRARSPMLERLGAARVELESPVLAAQIAEAKQIDAVLDLVGNSTILDSLDLLRRGGTACLAGWLGGLDPIGDFNPLARMPSGVNWSFFGSFMFGSPGFPLSDVPLQDIAAQVANGQLDAHPSRVFSFEQIREAHRIMEAGEAGGKMVVVIE</sequence>
<dbReference type="GO" id="GO:0016651">
    <property type="term" value="F:oxidoreductase activity, acting on NAD(P)H"/>
    <property type="evidence" value="ECO:0007669"/>
    <property type="project" value="TreeGrafter"/>
</dbReference>
<dbReference type="SUPFAM" id="SSF50129">
    <property type="entry name" value="GroES-like"/>
    <property type="match status" value="1"/>
</dbReference>
<organism evidence="4 5">
    <name type="scientific">Mycobacterium fragae</name>
    <dbReference type="NCBI Taxonomy" id="1260918"/>
    <lineage>
        <taxon>Bacteria</taxon>
        <taxon>Bacillati</taxon>
        <taxon>Actinomycetota</taxon>
        <taxon>Actinomycetes</taxon>
        <taxon>Mycobacteriales</taxon>
        <taxon>Mycobacteriaceae</taxon>
        <taxon>Mycobacterium</taxon>
    </lineage>
</organism>
<dbReference type="GO" id="GO:0070402">
    <property type="term" value="F:NADPH binding"/>
    <property type="evidence" value="ECO:0007669"/>
    <property type="project" value="TreeGrafter"/>
</dbReference>
<reference evidence="4 5" key="1">
    <citation type="submission" date="2016-01" db="EMBL/GenBank/DDBJ databases">
        <title>The new phylogeny of the genus Mycobacterium.</title>
        <authorList>
            <person name="Tarcisio F."/>
            <person name="Conor M."/>
            <person name="Antonella G."/>
            <person name="Elisabetta G."/>
            <person name="Giulia F.S."/>
            <person name="Sara T."/>
            <person name="Anna F."/>
            <person name="Clotilde B."/>
            <person name="Roberto B."/>
            <person name="Veronica D.S."/>
            <person name="Fabio R."/>
            <person name="Monica P."/>
            <person name="Olivier J."/>
            <person name="Enrico T."/>
            <person name="Nicola S."/>
        </authorList>
    </citation>
    <scope>NUCLEOTIDE SEQUENCE [LARGE SCALE GENOMIC DNA]</scope>
    <source>
        <strain evidence="4 5">DSM 45731</strain>
    </source>
</reference>
<evidence type="ECO:0000259" key="3">
    <source>
        <dbReference type="SMART" id="SM00829"/>
    </source>
</evidence>
<dbReference type="SMART" id="SM00829">
    <property type="entry name" value="PKS_ER"/>
    <property type="match status" value="1"/>
</dbReference>
<evidence type="ECO:0000256" key="2">
    <source>
        <dbReference type="ARBA" id="ARBA00023002"/>
    </source>
</evidence>
<name>A0A1X1UQ22_9MYCO</name>
<dbReference type="AlphaFoldDB" id="A0A1X1UQ22"/>
<dbReference type="Gene3D" id="3.90.180.10">
    <property type="entry name" value="Medium-chain alcohol dehydrogenases, catalytic domain"/>
    <property type="match status" value="1"/>
</dbReference>
<dbReference type="Proteomes" id="UP000194000">
    <property type="component" value="Unassembled WGS sequence"/>
</dbReference>
<dbReference type="Pfam" id="PF13602">
    <property type="entry name" value="ADH_zinc_N_2"/>
    <property type="match status" value="1"/>
</dbReference>
<dbReference type="InterPro" id="IPR020843">
    <property type="entry name" value="ER"/>
</dbReference>
<protein>
    <submittedName>
        <fullName evidence="4">Alcohol dehydrogenase</fullName>
    </submittedName>
</protein>
<dbReference type="InterPro" id="IPR013154">
    <property type="entry name" value="ADH-like_N"/>
</dbReference>
<dbReference type="InterPro" id="IPR011032">
    <property type="entry name" value="GroES-like_sf"/>
</dbReference>
<proteinExistence type="predicted"/>
<dbReference type="EMBL" id="LQOW01000026">
    <property type="protein sequence ID" value="ORV58778.1"/>
    <property type="molecule type" value="Genomic_DNA"/>
</dbReference>
<evidence type="ECO:0000256" key="1">
    <source>
        <dbReference type="ARBA" id="ARBA00022857"/>
    </source>
</evidence>